<dbReference type="EMBL" id="DAKRPA010000299">
    <property type="protein sequence ID" value="DAZ93673.1"/>
    <property type="molecule type" value="Genomic_DNA"/>
</dbReference>
<protein>
    <submittedName>
        <fullName evidence="2">Uncharacterized protein</fullName>
    </submittedName>
</protein>
<organism evidence="2 3">
    <name type="scientific">Lagenidium giganteum</name>
    <dbReference type="NCBI Taxonomy" id="4803"/>
    <lineage>
        <taxon>Eukaryota</taxon>
        <taxon>Sar</taxon>
        <taxon>Stramenopiles</taxon>
        <taxon>Oomycota</taxon>
        <taxon>Peronosporomycetes</taxon>
        <taxon>Pythiales</taxon>
        <taxon>Pythiaceae</taxon>
    </lineage>
</organism>
<evidence type="ECO:0000256" key="1">
    <source>
        <dbReference type="SAM" id="MobiDB-lite"/>
    </source>
</evidence>
<sequence length="347" mass="39682">MEFPTRYGHASPSKKAMASFHMTPDAYSSPKRVQRTPSQALSDMGVNDTSGSMRTSVFGSCVQVLATVITALFHHVNNNHYYAETTADNNTTRKAKLLYVGLLEKVQKERGEWQGFCGEKQPKNNGGKSCDSAMDILTASLNDFGKEDCIGVLNELLDVSFKNLRGALVLPELYAKHRKKFEAISMETPPSLNALLLIRGLLTDMEREEKLCLFRLLSLWYLLPVVNETLDLRKLIEDKHTLVFSESSEMEFMVRQSMSVSWWMIRVGCRTQHRLTGLLGLMLQTGRKSNRHDHVAMDMLLILVQHREVLFSDLEVRVLTRKRDNWFCVFEMWIDMTMCSYGMISFC</sequence>
<reference evidence="2" key="2">
    <citation type="journal article" date="2023" name="Microbiol Resour">
        <title>Decontamination and Annotation of the Draft Genome Sequence of the Oomycete Lagenidium giganteum ARSEF 373.</title>
        <authorList>
            <person name="Morgan W.R."/>
            <person name="Tartar A."/>
        </authorList>
    </citation>
    <scope>NUCLEOTIDE SEQUENCE</scope>
    <source>
        <strain evidence="2">ARSEF 373</strain>
    </source>
</reference>
<dbReference type="AlphaFoldDB" id="A0AAV2YK57"/>
<dbReference type="Proteomes" id="UP001146120">
    <property type="component" value="Unassembled WGS sequence"/>
</dbReference>
<accession>A0AAV2YK57</accession>
<proteinExistence type="predicted"/>
<gene>
    <name evidence="2" type="ORF">N0F65_008181</name>
</gene>
<feature type="compositionally biased region" description="Polar residues" evidence="1">
    <location>
        <begin position="35"/>
        <end position="45"/>
    </location>
</feature>
<evidence type="ECO:0000313" key="2">
    <source>
        <dbReference type="EMBL" id="DAZ93673.1"/>
    </source>
</evidence>
<name>A0AAV2YK57_9STRA</name>
<evidence type="ECO:0000313" key="3">
    <source>
        <dbReference type="Proteomes" id="UP001146120"/>
    </source>
</evidence>
<keyword evidence="3" id="KW-1185">Reference proteome</keyword>
<comment type="caution">
    <text evidence="2">The sequence shown here is derived from an EMBL/GenBank/DDBJ whole genome shotgun (WGS) entry which is preliminary data.</text>
</comment>
<reference evidence="2" key="1">
    <citation type="submission" date="2022-11" db="EMBL/GenBank/DDBJ databases">
        <authorList>
            <person name="Morgan W.R."/>
            <person name="Tartar A."/>
        </authorList>
    </citation>
    <scope>NUCLEOTIDE SEQUENCE</scope>
    <source>
        <strain evidence="2">ARSEF 373</strain>
    </source>
</reference>
<feature type="region of interest" description="Disordered" evidence="1">
    <location>
        <begin position="25"/>
        <end position="45"/>
    </location>
</feature>